<dbReference type="EMBL" id="MLCO01000143">
    <property type="protein sequence ID" value="ONG52220.1"/>
    <property type="molecule type" value="Genomic_DNA"/>
</dbReference>
<dbReference type="GO" id="GO:0005886">
    <property type="term" value="C:plasma membrane"/>
    <property type="evidence" value="ECO:0007669"/>
    <property type="project" value="TreeGrafter"/>
</dbReference>
<dbReference type="AlphaFoldDB" id="A0A1V2H0L4"/>
<evidence type="ECO:0000256" key="5">
    <source>
        <dbReference type="ARBA" id="ARBA00022985"/>
    </source>
</evidence>
<dbReference type="InterPro" id="IPR050256">
    <property type="entry name" value="Glycosyltransferase_2"/>
</dbReference>
<evidence type="ECO:0000313" key="10">
    <source>
        <dbReference type="Proteomes" id="UP000188879"/>
    </source>
</evidence>
<evidence type="ECO:0000259" key="8">
    <source>
        <dbReference type="Pfam" id="PF00535"/>
    </source>
</evidence>
<evidence type="ECO:0000256" key="1">
    <source>
        <dbReference type="ARBA" id="ARBA00022475"/>
    </source>
</evidence>
<dbReference type="GO" id="GO:0009103">
    <property type="term" value="P:lipopolysaccharide biosynthetic process"/>
    <property type="evidence" value="ECO:0007669"/>
    <property type="project" value="UniProtKB-KW"/>
</dbReference>
<dbReference type="CDD" id="cd04187">
    <property type="entry name" value="DPM1_like_bac"/>
    <property type="match status" value="1"/>
</dbReference>
<dbReference type="PANTHER" id="PTHR48090">
    <property type="entry name" value="UNDECAPRENYL-PHOSPHATE 4-DEOXY-4-FORMAMIDO-L-ARABINOSE TRANSFERASE-RELATED"/>
    <property type="match status" value="1"/>
</dbReference>
<organism evidence="9 10">
    <name type="scientific">Teichococcus deserti</name>
    <dbReference type="NCBI Taxonomy" id="1817963"/>
    <lineage>
        <taxon>Bacteria</taxon>
        <taxon>Pseudomonadati</taxon>
        <taxon>Pseudomonadota</taxon>
        <taxon>Alphaproteobacteria</taxon>
        <taxon>Acetobacterales</taxon>
        <taxon>Roseomonadaceae</taxon>
        <taxon>Roseomonas</taxon>
    </lineage>
</organism>
<accession>A0A1V2H0L4</accession>
<proteinExistence type="predicted"/>
<comment type="caution">
    <text evidence="9">The sequence shown here is derived from an EMBL/GenBank/DDBJ whole genome shotgun (WGS) entry which is preliminary data.</text>
</comment>
<keyword evidence="3 9" id="KW-0808">Transferase</keyword>
<gene>
    <name evidence="9" type="ORF">BKE38_14965</name>
</gene>
<dbReference type="InterPro" id="IPR001173">
    <property type="entry name" value="Glyco_trans_2-like"/>
</dbReference>
<protein>
    <submittedName>
        <fullName evidence="9">Dolichol-phosphate mannosyltransferase</fullName>
    </submittedName>
</protein>
<dbReference type="Gene3D" id="3.90.550.10">
    <property type="entry name" value="Spore Coat Polysaccharide Biosynthesis Protein SpsA, Chain A"/>
    <property type="match status" value="1"/>
</dbReference>
<keyword evidence="7" id="KW-0472">Membrane</keyword>
<feature type="domain" description="Glycosyltransferase 2-like" evidence="8">
    <location>
        <begin position="9"/>
        <end position="176"/>
    </location>
</feature>
<dbReference type="InterPro" id="IPR029044">
    <property type="entry name" value="Nucleotide-diphossugar_trans"/>
</dbReference>
<evidence type="ECO:0000256" key="4">
    <source>
        <dbReference type="ARBA" id="ARBA00022692"/>
    </source>
</evidence>
<keyword evidence="1" id="KW-1003">Cell membrane</keyword>
<dbReference type="SUPFAM" id="SSF53448">
    <property type="entry name" value="Nucleotide-diphospho-sugar transferases"/>
    <property type="match status" value="1"/>
</dbReference>
<reference evidence="9 10" key="1">
    <citation type="submission" date="2016-10" db="EMBL/GenBank/DDBJ databases">
        <title>Draft Genome sequence of Roseomonas sp. strain M3.</title>
        <authorList>
            <person name="Subhash Y."/>
            <person name="Lee S."/>
        </authorList>
    </citation>
    <scope>NUCLEOTIDE SEQUENCE [LARGE SCALE GENOMIC DNA]</scope>
    <source>
        <strain evidence="9 10">M3</strain>
    </source>
</reference>
<name>A0A1V2H0L4_9PROT</name>
<evidence type="ECO:0000313" key="9">
    <source>
        <dbReference type="EMBL" id="ONG52220.1"/>
    </source>
</evidence>
<keyword evidence="6" id="KW-1133">Transmembrane helix</keyword>
<dbReference type="Proteomes" id="UP000188879">
    <property type="component" value="Unassembled WGS sequence"/>
</dbReference>
<evidence type="ECO:0000256" key="2">
    <source>
        <dbReference type="ARBA" id="ARBA00022676"/>
    </source>
</evidence>
<dbReference type="FunFam" id="3.90.550.10:FF:000170">
    <property type="entry name" value="Dolichol-phosphate mannosyltransferase"/>
    <property type="match status" value="1"/>
</dbReference>
<sequence length="250" mass="26906">MSAASPSLSVVIPVRNEAPNIAPLVAEISAALAAIPHEIIYVDDGSTDATAATLAGLMATTPTLRTLRHPRSCGQSAAIVSGVRAARGEWIATLDGDGQNDPADIPALWTFAQAEAAPLGTPGAVPLLVAGWRTRRKDTQVKRLSSRWANRIRAKLLGDATPDTGCGLKLFPRELFLRLPAFDHMHRFLPALVIRQGGRVVSQPVNHRPRLQGTSNYGTLDRLAVGITDILGVMWLQKRWKRPEATEIAP</sequence>
<evidence type="ECO:0000256" key="7">
    <source>
        <dbReference type="ARBA" id="ARBA00023136"/>
    </source>
</evidence>
<dbReference type="RefSeq" id="WP_076958146.1">
    <property type="nucleotide sequence ID" value="NZ_MLCO01000143.1"/>
</dbReference>
<keyword evidence="4" id="KW-0812">Transmembrane</keyword>
<keyword evidence="5" id="KW-0448">Lipopolysaccharide biosynthesis</keyword>
<keyword evidence="2 9" id="KW-0328">Glycosyltransferase</keyword>
<keyword evidence="10" id="KW-1185">Reference proteome</keyword>
<evidence type="ECO:0000256" key="3">
    <source>
        <dbReference type="ARBA" id="ARBA00022679"/>
    </source>
</evidence>
<dbReference type="Pfam" id="PF00535">
    <property type="entry name" value="Glycos_transf_2"/>
    <property type="match status" value="1"/>
</dbReference>
<evidence type="ECO:0000256" key="6">
    <source>
        <dbReference type="ARBA" id="ARBA00022989"/>
    </source>
</evidence>
<dbReference type="OrthoDB" id="9807795at2"/>
<dbReference type="PANTHER" id="PTHR48090:SF3">
    <property type="entry name" value="UNDECAPRENYL-PHOSPHATE 4-DEOXY-4-FORMAMIDO-L-ARABINOSE TRANSFERASE"/>
    <property type="match status" value="1"/>
</dbReference>
<dbReference type="GO" id="GO:0099621">
    <property type="term" value="F:undecaprenyl-phosphate 4-deoxy-4-formamido-L-arabinose transferase activity"/>
    <property type="evidence" value="ECO:0007669"/>
    <property type="project" value="TreeGrafter"/>
</dbReference>